<keyword evidence="2" id="KW-1185">Reference proteome</keyword>
<evidence type="ECO:0000313" key="2">
    <source>
        <dbReference type="Proteomes" id="UP000028721"/>
    </source>
</evidence>
<sequence>MATGINTGVAFNESRWAPIDLTGLILNATTLFNTHKARVLADGGIIPDEAGCLARFKLLVDNGMYENIAVSLTPRFGLKLAGDGVSVQKIYNLSGPDFISVTQAANWLPQWNAATGSVRVQVNSSVAGYLQSASNITVQIGNSYVVSCVGKDTDPTDAVGLTLGSVIGNLPMAYCRIQKTPTQDEAYRYGTRDSAFTGPNFPGGAVSVFKTPYIDYQPSAAFFDVSSGVVMPFDNGRIGTPATATTGELYAMRSATPVIIGNPAFTGSVMQNCDGSFRDFTILSSAQSADALILSRIV</sequence>
<dbReference type="EMBL" id="JGVP01000009">
    <property type="protein sequence ID" value="KFB89020.1"/>
    <property type="molecule type" value="Genomic_DNA"/>
</dbReference>
<comment type="caution">
    <text evidence="1">The sequence shown here is derived from an EMBL/GenBank/DDBJ whole genome shotgun (WGS) entry which is preliminary data.</text>
</comment>
<protein>
    <recommendedName>
        <fullName evidence="3">Phage tail protein</fullName>
    </recommendedName>
</protein>
<dbReference type="Proteomes" id="UP000028721">
    <property type="component" value="Unassembled WGS sequence"/>
</dbReference>
<proteinExistence type="predicted"/>
<reference evidence="1 2" key="1">
    <citation type="submission" date="2014-03" db="EMBL/GenBank/DDBJ databases">
        <title>Draft genome sequence of the Serratia grimesii strain a2.</title>
        <authorList>
            <person name="Toymentseva A."/>
            <person name="Kazakov S."/>
            <person name="Giliazeva A."/>
            <person name="Ismagilova R."/>
            <person name="Shah R."/>
            <person name="Sharipova M."/>
            <person name="Khaitlina S."/>
            <person name="Mardanova A."/>
        </authorList>
    </citation>
    <scope>NUCLEOTIDE SEQUENCE [LARGE SCALE GENOMIC DNA]</scope>
    <source>
        <strain evidence="1 2">A2</strain>
    </source>
</reference>
<gene>
    <name evidence="1" type="ORF">CR62_24405</name>
</gene>
<name>A0ABR4UAW4_9GAMM</name>
<accession>A0ABR4UAW4</accession>
<organism evidence="1 2">
    <name type="scientific">Serratia grimesii</name>
    <dbReference type="NCBI Taxonomy" id="82995"/>
    <lineage>
        <taxon>Bacteria</taxon>
        <taxon>Pseudomonadati</taxon>
        <taxon>Pseudomonadota</taxon>
        <taxon>Gammaproteobacteria</taxon>
        <taxon>Enterobacterales</taxon>
        <taxon>Yersiniaceae</taxon>
        <taxon>Serratia</taxon>
    </lineage>
</organism>
<evidence type="ECO:0000313" key="1">
    <source>
        <dbReference type="EMBL" id="KFB89020.1"/>
    </source>
</evidence>
<evidence type="ECO:0008006" key="3">
    <source>
        <dbReference type="Google" id="ProtNLM"/>
    </source>
</evidence>